<protein>
    <submittedName>
        <fullName evidence="2">Uncharacterized protein</fullName>
    </submittedName>
</protein>
<feature type="region of interest" description="Disordered" evidence="1">
    <location>
        <begin position="13"/>
        <end position="37"/>
    </location>
</feature>
<dbReference type="EMBL" id="JAAMPC010000015">
    <property type="protein sequence ID" value="KAG2260905.1"/>
    <property type="molecule type" value="Genomic_DNA"/>
</dbReference>
<name>A0A8X7Q1I7_BRACI</name>
<keyword evidence="3" id="KW-1185">Reference proteome</keyword>
<reference evidence="2 3" key="1">
    <citation type="submission" date="2020-02" db="EMBL/GenBank/DDBJ databases">
        <authorList>
            <person name="Ma Q."/>
            <person name="Huang Y."/>
            <person name="Song X."/>
            <person name="Pei D."/>
        </authorList>
    </citation>
    <scope>NUCLEOTIDE SEQUENCE [LARGE SCALE GENOMIC DNA]</scope>
    <source>
        <strain evidence="2">Sxm20200214</strain>
        <tissue evidence="2">Leaf</tissue>
    </source>
</reference>
<evidence type="ECO:0000256" key="1">
    <source>
        <dbReference type="SAM" id="MobiDB-lite"/>
    </source>
</evidence>
<sequence>MHQLEVHEIVNEDLLLKNDDDPIPPKPDGSNIGPEGEFADTSALVAVGIRNSIGILSGLFGVETHGGEGVERLGVVSTIEIWPGRRRGGGDGGHGI</sequence>
<dbReference type="AlphaFoldDB" id="A0A8X7Q1I7"/>
<proteinExistence type="predicted"/>
<evidence type="ECO:0000313" key="2">
    <source>
        <dbReference type="EMBL" id="KAG2260905.1"/>
    </source>
</evidence>
<gene>
    <name evidence="2" type="ORF">Bca52824_080199</name>
</gene>
<comment type="caution">
    <text evidence="2">The sequence shown here is derived from an EMBL/GenBank/DDBJ whole genome shotgun (WGS) entry which is preliminary data.</text>
</comment>
<accession>A0A8X7Q1I7</accession>
<evidence type="ECO:0000313" key="3">
    <source>
        <dbReference type="Proteomes" id="UP000886595"/>
    </source>
</evidence>
<dbReference type="Proteomes" id="UP000886595">
    <property type="component" value="Unassembled WGS sequence"/>
</dbReference>
<organism evidence="2 3">
    <name type="scientific">Brassica carinata</name>
    <name type="common">Ethiopian mustard</name>
    <name type="synonym">Abyssinian cabbage</name>
    <dbReference type="NCBI Taxonomy" id="52824"/>
    <lineage>
        <taxon>Eukaryota</taxon>
        <taxon>Viridiplantae</taxon>
        <taxon>Streptophyta</taxon>
        <taxon>Embryophyta</taxon>
        <taxon>Tracheophyta</taxon>
        <taxon>Spermatophyta</taxon>
        <taxon>Magnoliopsida</taxon>
        <taxon>eudicotyledons</taxon>
        <taxon>Gunneridae</taxon>
        <taxon>Pentapetalae</taxon>
        <taxon>rosids</taxon>
        <taxon>malvids</taxon>
        <taxon>Brassicales</taxon>
        <taxon>Brassicaceae</taxon>
        <taxon>Brassiceae</taxon>
        <taxon>Brassica</taxon>
    </lineage>
</organism>